<name>A0A9P5Q6J7_9AGAR</name>
<sequence>MRHIKPFHGKCNTLLLSTQHLYLLALTLVISMAHWMNQNFGLDNSISSMLGATEDFEPMWTPFDTVTQENNDEAYSNPPEQAKSIGDILNAHSLSAGPGQGSEVMLKTIADDSGVGAAEPNIKKGKVGSAAGRAAAIKRRRRANAELFMCPVEGCGGKVTSKQNLLYHLDAHRDIKRYRCPTCKKLFRSPGDLKRHERTC</sequence>
<keyword evidence="2" id="KW-0812">Transmembrane</keyword>
<evidence type="ECO:0000256" key="2">
    <source>
        <dbReference type="SAM" id="Phobius"/>
    </source>
</evidence>
<keyword evidence="2" id="KW-0472">Membrane</keyword>
<evidence type="ECO:0000256" key="1">
    <source>
        <dbReference type="PROSITE-ProRule" id="PRU00042"/>
    </source>
</evidence>
<feature type="transmembrane region" description="Helical" evidence="2">
    <location>
        <begin position="21"/>
        <end position="37"/>
    </location>
</feature>
<dbReference type="Gene3D" id="3.30.160.60">
    <property type="entry name" value="Classic Zinc Finger"/>
    <property type="match status" value="1"/>
</dbReference>
<evidence type="ECO:0000313" key="5">
    <source>
        <dbReference type="Proteomes" id="UP000772434"/>
    </source>
</evidence>
<keyword evidence="5" id="KW-1185">Reference proteome</keyword>
<keyword evidence="1" id="KW-0862">Zinc</keyword>
<dbReference type="PROSITE" id="PS50157">
    <property type="entry name" value="ZINC_FINGER_C2H2_2"/>
    <property type="match status" value="2"/>
</dbReference>
<evidence type="ECO:0000259" key="3">
    <source>
        <dbReference type="PROSITE" id="PS50157"/>
    </source>
</evidence>
<keyword evidence="1" id="KW-0863">Zinc-finger</keyword>
<organism evidence="4 5">
    <name type="scientific">Rhodocollybia butyracea</name>
    <dbReference type="NCBI Taxonomy" id="206335"/>
    <lineage>
        <taxon>Eukaryota</taxon>
        <taxon>Fungi</taxon>
        <taxon>Dikarya</taxon>
        <taxon>Basidiomycota</taxon>
        <taxon>Agaricomycotina</taxon>
        <taxon>Agaricomycetes</taxon>
        <taxon>Agaricomycetidae</taxon>
        <taxon>Agaricales</taxon>
        <taxon>Marasmiineae</taxon>
        <taxon>Omphalotaceae</taxon>
        <taxon>Rhodocollybia</taxon>
    </lineage>
</organism>
<dbReference type="AlphaFoldDB" id="A0A9P5Q6J7"/>
<dbReference type="InterPro" id="IPR036236">
    <property type="entry name" value="Znf_C2H2_sf"/>
</dbReference>
<feature type="domain" description="C2H2-type" evidence="3">
    <location>
        <begin position="148"/>
        <end position="177"/>
    </location>
</feature>
<dbReference type="OrthoDB" id="2923241at2759"/>
<dbReference type="SMART" id="SM00355">
    <property type="entry name" value="ZnF_C2H2"/>
    <property type="match status" value="2"/>
</dbReference>
<dbReference type="InterPro" id="IPR013087">
    <property type="entry name" value="Znf_C2H2_type"/>
</dbReference>
<dbReference type="EMBL" id="JADNRY010000007">
    <property type="protein sequence ID" value="KAF9076031.1"/>
    <property type="molecule type" value="Genomic_DNA"/>
</dbReference>
<dbReference type="GO" id="GO:0008270">
    <property type="term" value="F:zinc ion binding"/>
    <property type="evidence" value="ECO:0007669"/>
    <property type="project" value="UniProtKB-KW"/>
</dbReference>
<dbReference type="Proteomes" id="UP000772434">
    <property type="component" value="Unassembled WGS sequence"/>
</dbReference>
<comment type="caution">
    <text evidence="4">The sequence shown here is derived from an EMBL/GenBank/DDBJ whole genome shotgun (WGS) entry which is preliminary data.</text>
</comment>
<proteinExistence type="predicted"/>
<reference evidence="4" key="1">
    <citation type="submission" date="2020-11" db="EMBL/GenBank/DDBJ databases">
        <authorList>
            <consortium name="DOE Joint Genome Institute"/>
            <person name="Ahrendt S."/>
            <person name="Riley R."/>
            <person name="Andreopoulos W."/>
            <person name="Labutti K."/>
            <person name="Pangilinan J."/>
            <person name="Ruiz-Duenas F.J."/>
            <person name="Barrasa J.M."/>
            <person name="Sanchez-Garcia M."/>
            <person name="Camarero S."/>
            <person name="Miyauchi S."/>
            <person name="Serrano A."/>
            <person name="Linde D."/>
            <person name="Babiker R."/>
            <person name="Drula E."/>
            <person name="Ayuso-Fernandez I."/>
            <person name="Pacheco R."/>
            <person name="Padilla G."/>
            <person name="Ferreira P."/>
            <person name="Barriuso J."/>
            <person name="Kellner H."/>
            <person name="Castanera R."/>
            <person name="Alfaro M."/>
            <person name="Ramirez L."/>
            <person name="Pisabarro A.G."/>
            <person name="Kuo A."/>
            <person name="Tritt A."/>
            <person name="Lipzen A."/>
            <person name="He G."/>
            <person name="Yan M."/>
            <person name="Ng V."/>
            <person name="Cullen D."/>
            <person name="Martin F."/>
            <person name="Rosso M.-N."/>
            <person name="Henrissat B."/>
            <person name="Hibbett D."/>
            <person name="Martinez A.T."/>
            <person name="Grigoriev I.V."/>
        </authorList>
    </citation>
    <scope>NUCLEOTIDE SEQUENCE</scope>
    <source>
        <strain evidence="4">AH 40177</strain>
    </source>
</reference>
<dbReference type="SUPFAM" id="SSF57667">
    <property type="entry name" value="beta-beta-alpha zinc fingers"/>
    <property type="match status" value="1"/>
</dbReference>
<protein>
    <recommendedName>
        <fullName evidence="3">C2H2-type domain-containing protein</fullName>
    </recommendedName>
</protein>
<accession>A0A9P5Q6J7</accession>
<keyword evidence="1" id="KW-0479">Metal-binding</keyword>
<evidence type="ECO:0000313" key="4">
    <source>
        <dbReference type="EMBL" id="KAF9076031.1"/>
    </source>
</evidence>
<keyword evidence="2" id="KW-1133">Transmembrane helix</keyword>
<gene>
    <name evidence="4" type="ORF">BDP27DRAFT_1398340</name>
</gene>
<dbReference type="Pfam" id="PF00096">
    <property type="entry name" value="zf-C2H2"/>
    <property type="match status" value="1"/>
</dbReference>
<feature type="domain" description="C2H2-type" evidence="3">
    <location>
        <begin position="178"/>
        <end position="200"/>
    </location>
</feature>